<sequence>MSERGLPENYFRYPRRGRRLDHDWFGRRLMHDATPFAWPGGKKLAVWIGMTLEHFPIDMSGLPFMPTGGMVRPAPSYWDYTQRDYGNRIGAYRLFEAFDAHAIRPDIIANLAALERHPALTAELDRRGLDVIAGGLDMTCLHHADLPEAAERAMISDCLDGLHALTGKRPRGWLGPGQSVSPRTFALLAEAGVDHALDLNNDELPYDIAVPFGRLSSLPVNYELSDRRIMVELGQSAACYRAQIEAACARLAREATPQAPRLLMVMLSPWVSGQPFRIAEIEALLATLAAEAEAVFLGAGAIMDASRNPFA</sequence>
<dbReference type="Gene3D" id="3.20.20.370">
    <property type="entry name" value="Glycoside hydrolase/deacetylase"/>
    <property type="match status" value="1"/>
</dbReference>
<organism evidence="1 2">
    <name type="scientific">Endosaccharibacter trunci</name>
    <dbReference type="NCBI Taxonomy" id="2812733"/>
    <lineage>
        <taxon>Bacteria</taxon>
        <taxon>Pseudomonadati</taxon>
        <taxon>Pseudomonadota</taxon>
        <taxon>Alphaproteobacteria</taxon>
        <taxon>Acetobacterales</taxon>
        <taxon>Acetobacteraceae</taxon>
        <taxon>Endosaccharibacter</taxon>
    </lineage>
</organism>
<dbReference type="InterPro" id="IPR011330">
    <property type="entry name" value="Glyco_hydro/deAcase_b/a-brl"/>
</dbReference>
<reference evidence="1 2" key="1">
    <citation type="submission" date="2022-06" db="EMBL/GenBank/DDBJ databases">
        <title>Endosaccharibacter gen. nov., sp. nov., endophytic bacteria isolated from sugarcane.</title>
        <authorList>
            <person name="Pitiwittayakul N."/>
            <person name="Yukphan P."/>
            <person name="Charoenyingcharoen P."/>
            <person name="Tanasupawat S."/>
        </authorList>
    </citation>
    <scope>NUCLEOTIDE SEQUENCE [LARGE SCALE GENOMIC DNA]</scope>
    <source>
        <strain evidence="1 2">KSS8</strain>
    </source>
</reference>
<dbReference type="RefSeq" id="WP_422864406.1">
    <property type="nucleotide sequence ID" value="NZ_JAMSKV010000008.1"/>
</dbReference>
<protein>
    <recommendedName>
        <fullName evidence="3">Uroporphyrinogen decarboxylase (URO-D) domain-containing protein</fullName>
    </recommendedName>
</protein>
<dbReference type="PANTHER" id="PTHR43123:SF4">
    <property type="entry name" value="POLYSACCHARIDE DEACETYLASE"/>
    <property type="match status" value="1"/>
</dbReference>
<comment type="caution">
    <text evidence="1">The sequence shown here is derived from an EMBL/GenBank/DDBJ whole genome shotgun (WGS) entry which is preliminary data.</text>
</comment>
<evidence type="ECO:0008006" key="3">
    <source>
        <dbReference type="Google" id="ProtNLM"/>
    </source>
</evidence>
<gene>
    <name evidence="1" type="ORF">NFI95_10765</name>
</gene>
<proteinExistence type="predicted"/>
<name>A0ABT1W9K9_9PROT</name>
<dbReference type="EMBL" id="JAMSKV010000008">
    <property type="protein sequence ID" value="MCQ8278927.1"/>
    <property type="molecule type" value="Genomic_DNA"/>
</dbReference>
<keyword evidence="2" id="KW-1185">Reference proteome</keyword>
<evidence type="ECO:0000313" key="1">
    <source>
        <dbReference type="EMBL" id="MCQ8278927.1"/>
    </source>
</evidence>
<dbReference type="SUPFAM" id="SSF88713">
    <property type="entry name" value="Glycoside hydrolase/deacetylase"/>
    <property type="match status" value="1"/>
</dbReference>
<evidence type="ECO:0000313" key="2">
    <source>
        <dbReference type="Proteomes" id="UP001524587"/>
    </source>
</evidence>
<dbReference type="Proteomes" id="UP001524587">
    <property type="component" value="Unassembled WGS sequence"/>
</dbReference>
<accession>A0ABT1W9K9</accession>
<dbReference type="PANTHER" id="PTHR43123">
    <property type="entry name" value="POLYSACCHARIDE DEACETYLASE-RELATED"/>
    <property type="match status" value="1"/>
</dbReference>